<comment type="subcellular location">
    <subcellularLocation>
        <location evidence="1">Cell envelope</location>
    </subcellularLocation>
</comment>
<feature type="signal peptide" evidence="8">
    <location>
        <begin position="1"/>
        <end position="19"/>
    </location>
</feature>
<keyword evidence="5" id="KW-0560">Oxidoreductase</keyword>
<dbReference type="GO" id="GO:0030313">
    <property type="term" value="C:cell envelope"/>
    <property type="evidence" value="ECO:0007669"/>
    <property type="project" value="UniProtKB-SubCell"/>
</dbReference>
<evidence type="ECO:0000313" key="10">
    <source>
        <dbReference type="EMBL" id="QGG79254.1"/>
    </source>
</evidence>
<keyword evidence="4 8" id="KW-0732">Signal</keyword>
<dbReference type="PANTHER" id="PTHR30600:SF10">
    <property type="entry name" value="BLL6722 PROTEIN"/>
    <property type="match status" value="1"/>
</dbReference>
<dbReference type="InterPro" id="IPR009056">
    <property type="entry name" value="Cyt_c-like_dom"/>
</dbReference>
<evidence type="ECO:0000256" key="2">
    <source>
        <dbReference type="ARBA" id="ARBA00022617"/>
    </source>
</evidence>
<dbReference type="SUPFAM" id="SSF46626">
    <property type="entry name" value="Cytochrome c"/>
    <property type="match status" value="2"/>
</dbReference>
<dbReference type="PANTHER" id="PTHR30600">
    <property type="entry name" value="CYTOCHROME C PEROXIDASE-RELATED"/>
    <property type="match status" value="1"/>
</dbReference>
<evidence type="ECO:0000256" key="7">
    <source>
        <dbReference type="PROSITE-ProRule" id="PRU00433"/>
    </source>
</evidence>
<dbReference type="GO" id="GO:0046872">
    <property type="term" value="F:metal ion binding"/>
    <property type="evidence" value="ECO:0007669"/>
    <property type="project" value="UniProtKB-KW"/>
</dbReference>
<feature type="domain" description="Cytochrome c" evidence="9">
    <location>
        <begin position="38"/>
        <end position="153"/>
    </location>
</feature>
<feature type="domain" description="Cytochrome c" evidence="9">
    <location>
        <begin position="251"/>
        <end position="415"/>
    </location>
</feature>
<keyword evidence="2 7" id="KW-0349">Heme</keyword>
<dbReference type="InterPro" id="IPR036909">
    <property type="entry name" value="Cyt_c-like_dom_sf"/>
</dbReference>
<accession>A0A5Q2Q8S6</accession>
<organism evidence="10 11">
    <name type="scientific">Litorivicinus lipolyticus</name>
    <dbReference type="NCBI Taxonomy" id="418701"/>
    <lineage>
        <taxon>Bacteria</taxon>
        <taxon>Pseudomonadati</taxon>
        <taxon>Pseudomonadota</taxon>
        <taxon>Gammaproteobacteria</taxon>
        <taxon>Oceanospirillales</taxon>
        <taxon>Litorivicinaceae</taxon>
        <taxon>Litorivicinus</taxon>
    </lineage>
</organism>
<keyword evidence="11" id="KW-1185">Reference proteome</keyword>
<dbReference type="Pfam" id="PF03150">
    <property type="entry name" value="CCP_MauG"/>
    <property type="match status" value="1"/>
</dbReference>
<sequence>MKRMWTPLFLLLTSLPAFATSVPWAPLSADDFLPVDPARVELGRQLFKDPVLSGNFNISCQTCHLPEFGSADGVSLSVGEGGIGEGPKRTANAGIKKRVPRHAPPLWNLGHRSVTQMFWDGRLSIDPKAPSGFDSPAEDRLPQGLNSLLAAQAVLPLTAQFEMAGNTGENEVIGAARQRIDWAWPVIVERIIGFDYYWELLQAAYPELTRRRDVDISHLANAIGDFINLEFRTLDAPIDRIARGQAVQLSDSEQRGLALFYQDGSCAQCHSGPLMTNQSFVSLGLPPMGPGRTRPWDPVARDLGRMAHSNDWNDRYAFRVPSLRNVGKTAPYGHNGAYATLRGIIEHHNDPRAALDRYDRSQAILADAAHLERIDWIGFENAREMARLRDSIQVEPMGLSAQDIDDLIAFLGLLDSED</sequence>
<dbReference type="KEGG" id="llp:GH975_01220"/>
<evidence type="ECO:0000259" key="9">
    <source>
        <dbReference type="PROSITE" id="PS51007"/>
    </source>
</evidence>
<feature type="chain" id="PRO_5024415946" evidence="8">
    <location>
        <begin position="20"/>
        <end position="418"/>
    </location>
</feature>
<dbReference type="InterPro" id="IPR051395">
    <property type="entry name" value="Cytochrome_c_Peroxidase/MauG"/>
</dbReference>
<keyword evidence="3 7" id="KW-0479">Metal-binding</keyword>
<dbReference type="GO" id="GO:0020037">
    <property type="term" value="F:heme binding"/>
    <property type="evidence" value="ECO:0007669"/>
    <property type="project" value="InterPro"/>
</dbReference>
<proteinExistence type="predicted"/>
<keyword evidence="6 7" id="KW-0408">Iron</keyword>
<dbReference type="AlphaFoldDB" id="A0A5Q2Q8S6"/>
<dbReference type="Proteomes" id="UP000388235">
    <property type="component" value="Chromosome"/>
</dbReference>
<dbReference type="GO" id="GO:0009055">
    <property type="term" value="F:electron transfer activity"/>
    <property type="evidence" value="ECO:0007669"/>
    <property type="project" value="InterPro"/>
</dbReference>
<evidence type="ECO:0000256" key="4">
    <source>
        <dbReference type="ARBA" id="ARBA00022729"/>
    </source>
</evidence>
<dbReference type="InterPro" id="IPR004852">
    <property type="entry name" value="Di-haem_cyt_c_peroxidsae"/>
</dbReference>
<dbReference type="Gene3D" id="1.10.760.10">
    <property type="entry name" value="Cytochrome c-like domain"/>
    <property type="match status" value="2"/>
</dbReference>
<protein>
    <submittedName>
        <fullName evidence="10">Methylamine utilization protein MauG</fullName>
    </submittedName>
</protein>
<evidence type="ECO:0000256" key="1">
    <source>
        <dbReference type="ARBA" id="ARBA00004196"/>
    </source>
</evidence>
<reference evidence="10 11" key="1">
    <citation type="submission" date="2019-11" db="EMBL/GenBank/DDBJ databases">
        <authorList>
            <person name="Khan S.A."/>
            <person name="Jeon C.O."/>
            <person name="Chun B.H."/>
        </authorList>
    </citation>
    <scope>NUCLEOTIDE SEQUENCE [LARGE SCALE GENOMIC DNA]</scope>
    <source>
        <strain evidence="10 11">IMCC 1097</strain>
    </source>
</reference>
<dbReference type="GO" id="GO:0004130">
    <property type="term" value="F:cytochrome-c peroxidase activity"/>
    <property type="evidence" value="ECO:0007669"/>
    <property type="project" value="TreeGrafter"/>
</dbReference>
<evidence type="ECO:0000256" key="5">
    <source>
        <dbReference type="ARBA" id="ARBA00023002"/>
    </source>
</evidence>
<evidence type="ECO:0000256" key="3">
    <source>
        <dbReference type="ARBA" id="ARBA00022723"/>
    </source>
</evidence>
<gene>
    <name evidence="10" type="ORF">GH975_01220</name>
</gene>
<evidence type="ECO:0000313" key="11">
    <source>
        <dbReference type="Proteomes" id="UP000388235"/>
    </source>
</evidence>
<dbReference type="PROSITE" id="PS51007">
    <property type="entry name" value="CYTC"/>
    <property type="match status" value="2"/>
</dbReference>
<dbReference type="OrthoDB" id="100785at2"/>
<evidence type="ECO:0000256" key="8">
    <source>
        <dbReference type="SAM" id="SignalP"/>
    </source>
</evidence>
<dbReference type="EMBL" id="CP045871">
    <property type="protein sequence ID" value="QGG79254.1"/>
    <property type="molecule type" value="Genomic_DNA"/>
</dbReference>
<dbReference type="RefSeq" id="WP_153712758.1">
    <property type="nucleotide sequence ID" value="NZ_CP045871.1"/>
</dbReference>
<name>A0A5Q2Q8S6_9GAMM</name>
<evidence type="ECO:0000256" key="6">
    <source>
        <dbReference type="ARBA" id="ARBA00023004"/>
    </source>
</evidence>